<organism evidence="2 3">
    <name type="scientific">Mesorhabditis belari</name>
    <dbReference type="NCBI Taxonomy" id="2138241"/>
    <lineage>
        <taxon>Eukaryota</taxon>
        <taxon>Metazoa</taxon>
        <taxon>Ecdysozoa</taxon>
        <taxon>Nematoda</taxon>
        <taxon>Chromadorea</taxon>
        <taxon>Rhabditida</taxon>
        <taxon>Rhabditina</taxon>
        <taxon>Rhabditomorpha</taxon>
        <taxon>Rhabditoidea</taxon>
        <taxon>Rhabditidae</taxon>
        <taxon>Mesorhabditinae</taxon>
        <taxon>Mesorhabditis</taxon>
    </lineage>
</organism>
<keyword evidence="2" id="KW-1185">Reference proteome</keyword>
<evidence type="ECO:0000313" key="3">
    <source>
        <dbReference type="WBParaSite" id="MBELARI_LOCUS2575"/>
    </source>
</evidence>
<dbReference type="WBParaSite" id="MBELARI_LOCUS2575">
    <property type="protein sequence ID" value="MBELARI_LOCUS2575"/>
    <property type="gene ID" value="MBELARI_LOCUS2575"/>
</dbReference>
<dbReference type="Proteomes" id="UP000887575">
    <property type="component" value="Unassembled WGS sequence"/>
</dbReference>
<proteinExistence type="predicted"/>
<accession>A0AAF3F6S3</accession>
<name>A0AAF3F6S3_9BILA</name>
<feature type="chain" id="PRO_5042065826" evidence="1">
    <location>
        <begin position="22"/>
        <end position="218"/>
    </location>
</feature>
<evidence type="ECO:0000256" key="1">
    <source>
        <dbReference type="SAM" id="SignalP"/>
    </source>
</evidence>
<sequence>MAKMLWLAVFFVCAIVQQGDAEAFPYSGMKQGHQYLMPNWPNRPNFNKFYNGEDLGERLGSGKMTHYFPPHVRAAVGQELLRRLQKGDPDCTSCEEDLDQFNRDVKEIEGIPPAIHSAPIIYSYRTRDDGCMVASSVCNPNGNPTHASAFIIAFTDDLEKITEKNSFSSSTLGPSPTKNSEYRCQKGEWYSVQKANPAKKGLVKAVLCYTAPPPPPGK</sequence>
<evidence type="ECO:0000313" key="2">
    <source>
        <dbReference type="Proteomes" id="UP000887575"/>
    </source>
</evidence>
<protein>
    <submittedName>
        <fullName evidence="3">Uncharacterized protein</fullName>
    </submittedName>
</protein>
<feature type="signal peptide" evidence="1">
    <location>
        <begin position="1"/>
        <end position="21"/>
    </location>
</feature>
<dbReference type="AlphaFoldDB" id="A0AAF3F6S3"/>
<keyword evidence="1" id="KW-0732">Signal</keyword>
<reference evidence="3" key="1">
    <citation type="submission" date="2024-02" db="UniProtKB">
        <authorList>
            <consortium name="WormBaseParasite"/>
        </authorList>
    </citation>
    <scope>IDENTIFICATION</scope>
</reference>